<evidence type="ECO:0000313" key="2">
    <source>
        <dbReference type="Proteomes" id="UP001438008"/>
    </source>
</evidence>
<dbReference type="RefSeq" id="WP_349163957.1">
    <property type="nucleotide sequence ID" value="NZ_JBBMFE010000003.1"/>
</dbReference>
<dbReference type="Proteomes" id="UP001438008">
    <property type="component" value="Unassembled WGS sequence"/>
</dbReference>
<gene>
    <name evidence="1" type="ORF">WMO29_04595</name>
</gene>
<proteinExistence type="predicted"/>
<evidence type="ECO:0000313" key="1">
    <source>
        <dbReference type="EMBL" id="MEQ2471768.1"/>
    </source>
</evidence>
<reference evidence="1 2" key="1">
    <citation type="submission" date="2024-03" db="EMBL/GenBank/DDBJ databases">
        <title>Human intestinal bacterial collection.</title>
        <authorList>
            <person name="Pauvert C."/>
            <person name="Hitch T.C.A."/>
            <person name="Clavel T."/>
        </authorList>
    </citation>
    <scope>NUCLEOTIDE SEQUENCE [LARGE SCALE GENOMIC DNA]</scope>
    <source>
        <strain evidence="1 2">CLA-AA-H132</strain>
    </source>
</reference>
<name>A0ABV1FEJ7_9FIRM</name>
<organism evidence="1 2">
    <name type="scientific">Laedolimicola intestinihominis</name>
    <dbReference type="NCBI Taxonomy" id="3133166"/>
    <lineage>
        <taxon>Bacteria</taxon>
        <taxon>Bacillati</taxon>
        <taxon>Bacillota</taxon>
        <taxon>Clostridia</taxon>
        <taxon>Lachnospirales</taxon>
        <taxon>Lachnospiraceae</taxon>
        <taxon>Laedolimicola</taxon>
    </lineage>
</organism>
<protein>
    <submittedName>
        <fullName evidence="1">Uncharacterized protein</fullName>
    </submittedName>
</protein>
<dbReference type="EMBL" id="JBBMFE010000003">
    <property type="protein sequence ID" value="MEQ2471768.1"/>
    <property type="molecule type" value="Genomic_DNA"/>
</dbReference>
<keyword evidence="2" id="KW-1185">Reference proteome</keyword>
<sequence>MAYTDFKTYIQDKFADYLLKQVSAFDNEYHDGIGFHTLNVLSVCDQEVDNLIVKSIRCTESIRHLV</sequence>
<accession>A0ABV1FEJ7</accession>
<comment type="caution">
    <text evidence="1">The sequence shown here is derived from an EMBL/GenBank/DDBJ whole genome shotgun (WGS) entry which is preliminary data.</text>
</comment>